<dbReference type="InterPro" id="IPR050357">
    <property type="entry name" value="Arrestin_domain-protein"/>
</dbReference>
<evidence type="ECO:0000313" key="3">
    <source>
        <dbReference type="EMBL" id="CAD8149860.1"/>
    </source>
</evidence>
<dbReference type="InterPro" id="IPR011021">
    <property type="entry name" value="Arrestin-like_N"/>
</dbReference>
<reference evidence="3" key="1">
    <citation type="submission" date="2021-01" db="EMBL/GenBank/DDBJ databases">
        <authorList>
            <consortium name="Genoscope - CEA"/>
            <person name="William W."/>
        </authorList>
    </citation>
    <scope>NUCLEOTIDE SEQUENCE</scope>
</reference>
<name>A0A8S1TBN0_PAROT</name>
<dbReference type="Pfam" id="PF02752">
    <property type="entry name" value="Arrestin_C"/>
    <property type="match status" value="1"/>
</dbReference>
<sequence>MGNSYRKSDYGDIAIRTEQPFYFAGNIYLNICKTGQKGSVIEFSIVGKEKAEWDEGSGDEQITYRGKNKFYSQSIPIYTFQNQIPEIGQYVFPFQFQLHPQIPGSFEYKGLHESGFITYKVKAKFTSSDQNKPNIRNKQEFLVREPIKQLVIGQQQERMNNLYVCCCINKGTSRVKGACDKNHYLQGDTAKLTLEIDNSNCYLNIRYFDIELLKELILKANANSHKSIQTVLAQRIPGIQARSKQVGSESRIIEIKLMNQKRPQLVLTPTTNGKIVNQQYYLKITPKFQGCICCSAKPVIQFQIVMLYLIPSDYIQPLQQPSDWNPQTFEPVLIKFDQQHQMNIANNMQQNGPFQDKQ</sequence>
<dbReference type="PANTHER" id="PTHR11188">
    <property type="entry name" value="ARRESTIN DOMAIN CONTAINING PROTEIN"/>
    <property type="match status" value="1"/>
</dbReference>
<gene>
    <name evidence="3" type="ORF">POCTA_138.1.T0230030</name>
</gene>
<evidence type="ECO:0000259" key="1">
    <source>
        <dbReference type="Pfam" id="PF00339"/>
    </source>
</evidence>
<accession>A0A8S1TBN0</accession>
<evidence type="ECO:0000313" key="4">
    <source>
        <dbReference type="Proteomes" id="UP000683925"/>
    </source>
</evidence>
<dbReference type="GO" id="GO:0015031">
    <property type="term" value="P:protein transport"/>
    <property type="evidence" value="ECO:0007669"/>
    <property type="project" value="TreeGrafter"/>
</dbReference>
<dbReference type="InterPro" id="IPR011022">
    <property type="entry name" value="Arrestin_C-like"/>
</dbReference>
<feature type="domain" description="Arrestin C-terminal-like" evidence="2">
    <location>
        <begin position="171"/>
        <end position="306"/>
    </location>
</feature>
<evidence type="ECO:0008006" key="5">
    <source>
        <dbReference type="Google" id="ProtNLM"/>
    </source>
</evidence>
<protein>
    <recommendedName>
        <fullName evidence="5">Arrestin-like N-terminal domain-containing protein</fullName>
    </recommendedName>
</protein>
<dbReference type="GO" id="GO:0005737">
    <property type="term" value="C:cytoplasm"/>
    <property type="evidence" value="ECO:0007669"/>
    <property type="project" value="TreeGrafter"/>
</dbReference>
<dbReference type="OMA" id="YVCCCIN"/>
<dbReference type="PANTHER" id="PTHR11188:SF17">
    <property type="entry name" value="FI21816P1"/>
    <property type="match status" value="1"/>
</dbReference>
<keyword evidence="4" id="KW-1185">Reference proteome</keyword>
<comment type="caution">
    <text evidence="3">The sequence shown here is derived from an EMBL/GenBank/DDBJ whole genome shotgun (WGS) entry which is preliminary data.</text>
</comment>
<dbReference type="OrthoDB" id="290614at2759"/>
<feature type="domain" description="Arrestin-like N-terminal" evidence="1">
    <location>
        <begin position="39"/>
        <end position="147"/>
    </location>
</feature>
<dbReference type="AlphaFoldDB" id="A0A8S1TBN0"/>
<evidence type="ECO:0000259" key="2">
    <source>
        <dbReference type="Pfam" id="PF02752"/>
    </source>
</evidence>
<organism evidence="3 4">
    <name type="scientific">Paramecium octaurelia</name>
    <dbReference type="NCBI Taxonomy" id="43137"/>
    <lineage>
        <taxon>Eukaryota</taxon>
        <taxon>Sar</taxon>
        <taxon>Alveolata</taxon>
        <taxon>Ciliophora</taxon>
        <taxon>Intramacronucleata</taxon>
        <taxon>Oligohymenophorea</taxon>
        <taxon>Peniculida</taxon>
        <taxon>Parameciidae</taxon>
        <taxon>Paramecium</taxon>
    </lineage>
</organism>
<dbReference type="EMBL" id="CAJJDP010000023">
    <property type="protein sequence ID" value="CAD8149860.1"/>
    <property type="molecule type" value="Genomic_DNA"/>
</dbReference>
<dbReference type="Proteomes" id="UP000683925">
    <property type="component" value="Unassembled WGS sequence"/>
</dbReference>
<proteinExistence type="predicted"/>
<dbReference type="Pfam" id="PF00339">
    <property type="entry name" value="Arrestin_N"/>
    <property type="match status" value="1"/>
</dbReference>